<accession>A0A6N9H4C6</accession>
<dbReference type="EMBL" id="WWEQ01000006">
    <property type="protein sequence ID" value="MYM18870.1"/>
    <property type="molecule type" value="Genomic_DNA"/>
</dbReference>
<protein>
    <recommendedName>
        <fullName evidence="5">DUF4333 domain-containing protein</fullName>
    </recommendedName>
</protein>
<feature type="compositionally biased region" description="Gly residues" evidence="1">
    <location>
        <begin position="70"/>
        <end position="79"/>
    </location>
</feature>
<feature type="compositionally biased region" description="Low complexity" evidence="1">
    <location>
        <begin position="48"/>
        <end position="69"/>
    </location>
</feature>
<evidence type="ECO:0000313" key="3">
    <source>
        <dbReference type="EMBL" id="MYM18870.1"/>
    </source>
</evidence>
<sequence>MHTIHKLPARSARRLSLAAIALAAGLSMTGCGLIPGATGSDDSARGDTGQQTQEAGAQTQEAGSDSAGNDGAGDSGGSSGADDSSGAGGSNDSGGSNSTGGPNSGDTGSGSSGGSSSGSGSDTGSGTGSDTGSGTGSGASGTRTTVRGSVLAASIRKEIAKRGKSAIVTCSDLHVSKAGGGTTTCRMTVDGKKYYPVAKGTIVANGQVRYRLEFPGVDF</sequence>
<organism evidence="3 4">
    <name type="scientific">Brevibacterium rongguiense</name>
    <dbReference type="NCBI Taxonomy" id="2695267"/>
    <lineage>
        <taxon>Bacteria</taxon>
        <taxon>Bacillati</taxon>
        <taxon>Actinomycetota</taxon>
        <taxon>Actinomycetes</taxon>
        <taxon>Micrococcales</taxon>
        <taxon>Brevibacteriaceae</taxon>
        <taxon>Brevibacterium</taxon>
    </lineage>
</organism>
<dbReference type="AlphaFoldDB" id="A0A6N9H4C6"/>
<comment type="caution">
    <text evidence="3">The sequence shown here is derived from an EMBL/GenBank/DDBJ whole genome shotgun (WGS) entry which is preliminary data.</text>
</comment>
<dbReference type="PROSITE" id="PS51257">
    <property type="entry name" value="PROKAR_LIPOPROTEIN"/>
    <property type="match status" value="1"/>
</dbReference>
<feature type="chain" id="PRO_5038424940" description="DUF4333 domain-containing protein" evidence="2">
    <location>
        <begin position="24"/>
        <end position="219"/>
    </location>
</feature>
<dbReference type="RefSeq" id="WP_160952311.1">
    <property type="nucleotide sequence ID" value="NZ_WWEQ01000006.1"/>
</dbReference>
<proteinExistence type="predicted"/>
<feature type="region of interest" description="Disordered" evidence="1">
    <location>
        <begin position="35"/>
        <end position="145"/>
    </location>
</feature>
<keyword evidence="2" id="KW-0732">Signal</keyword>
<evidence type="ECO:0000256" key="1">
    <source>
        <dbReference type="SAM" id="MobiDB-lite"/>
    </source>
</evidence>
<evidence type="ECO:0000256" key="2">
    <source>
        <dbReference type="SAM" id="SignalP"/>
    </source>
</evidence>
<dbReference type="Proteomes" id="UP000469215">
    <property type="component" value="Unassembled WGS sequence"/>
</dbReference>
<reference evidence="3 4" key="1">
    <citation type="submission" date="2020-01" db="EMBL/GenBank/DDBJ databases">
        <authorList>
            <person name="Deng T."/>
        </authorList>
    </citation>
    <scope>NUCLEOTIDE SEQUENCE [LARGE SCALE GENOMIC DNA]</scope>
    <source>
        <strain evidence="3 4">5221</strain>
    </source>
</reference>
<name>A0A6N9H4C6_9MICO</name>
<gene>
    <name evidence="3" type="ORF">GSY69_02450</name>
</gene>
<keyword evidence="4" id="KW-1185">Reference proteome</keyword>
<evidence type="ECO:0008006" key="5">
    <source>
        <dbReference type="Google" id="ProtNLM"/>
    </source>
</evidence>
<feature type="compositionally biased region" description="Low complexity" evidence="1">
    <location>
        <begin position="93"/>
        <end position="106"/>
    </location>
</feature>
<evidence type="ECO:0000313" key="4">
    <source>
        <dbReference type="Proteomes" id="UP000469215"/>
    </source>
</evidence>
<feature type="signal peptide" evidence="2">
    <location>
        <begin position="1"/>
        <end position="23"/>
    </location>
</feature>
<feature type="compositionally biased region" description="Gly residues" evidence="1">
    <location>
        <begin position="107"/>
        <end position="139"/>
    </location>
</feature>